<dbReference type="InterPro" id="IPR036397">
    <property type="entry name" value="RNaseH_sf"/>
</dbReference>
<evidence type="ECO:0000313" key="2">
    <source>
        <dbReference type="Proteomes" id="UP001159363"/>
    </source>
</evidence>
<dbReference type="PANTHER" id="PTHR47326">
    <property type="entry name" value="TRANSPOSABLE ELEMENT TC3 TRANSPOSASE-LIKE PROTEIN"/>
    <property type="match status" value="1"/>
</dbReference>
<dbReference type="EMBL" id="JARBHB010000016">
    <property type="protein sequence ID" value="KAJ8866317.1"/>
    <property type="molecule type" value="Genomic_DNA"/>
</dbReference>
<protein>
    <submittedName>
        <fullName evidence="1">Uncharacterized protein</fullName>
    </submittedName>
</protein>
<proteinExistence type="predicted"/>
<dbReference type="Proteomes" id="UP001159363">
    <property type="component" value="Chromosome 15"/>
</dbReference>
<organism evidence="1 2">
    <name type="scientific">Dryococelus australis</name>
    <dbReference type="NCBI Taxonomy" id="614101"/>
    <lineage>
        <taxon>Eukaryota</taxon>
        <taxon>Metazoa</taxon>
        <taxon>Ecdysozoa</taxon>
        <taxon>Arthropoda</taxon>
        <taxon>Hexapoda</taxon>
        <taxon>Insecta</taxon>
        <taxon>Pterygota</taxon>
        <taxon>Neoptera</taxon>
        <taxon>Polyneoptera</taxon>
        <taxon>Phasmatodea</taxon>
        <taxon>Verophasmatodea</taxon>
        <taxon>Anareolatae</taxon>
        <taxon>Phasmatidae</taxon>
        <taxon>Eurycanthinae</taxon>
        <taxon>Dryococelus</taxon>
    </lineage>
</organism>
<dbReference type="Gene3D" id="3.30.420.10">
    <property type="entry name" value="Ribonuclease H-like superfamily/Ribonuclease H"/>
    <property type="match status" value="1"/>
</dbReference>
<gene>
    <name evidence="1" type="ORF">PR048_032160</name>
</gene>
<evidence type="ECO:0000313" key="1">
    <source>
        <dbReference type="EMBL" id="KAJ8866317.1"/>
    </source>
</evidence>
<name>A0ABQ9G1F2_9NEOP</name>
<sequence>MHSARISVDQSLLLTVRKLQLRHEGSGKYRLFTVKVPASRANVSKCFKLHVMKPNQQWFETDLRHDENFERRLVQQFFRNQEGMTSSHLQTSACRTISRQATGWIGRGGPIAWPACSPDLTPLDYLLWSHMKGHIYETPVNSEEDLLAQIIAAADLKLPGIGDRVYQNMVRRYRVCVEVAGRHIEPFLETAVTQNSLQLARRTECLNSQNTPAPPTGVGFFSGGRVPVSPEYSCTLATLVGFFSGGRRRACDASQSHQNILAPSPHLSASSVEGGGPVTPASTTRIFVRPRHTCRPLQWREEKGRDAIQEPSGATASPLLSIIHGLPRRRGETSVDVPILPSAPPLLSPTPLNRRLSVASCARKEAPFTESAVERADRYPARFGHPWSAARSSRLPRTAPRIAAQPVDYYESANAYKLRELQGRVGIQPLSICNGDGNKNTGKSPLVHSTGIQPATSRICARHVTAVGRLAAGWSAAPRSANELSLRTHYLPARSGESLAMATRGCGMLAAGCAFLKSTFGHGADNDEALEVRASVARIVPSLLDFGRGEAMRQLMTLAWVAINCSPAPLQVRKISSARRPSCP</sequence>
<accession>A0ABQ9G1F2</accession>
<dbReference type="PANTHER" id="PTHR47326:SF1">
    <property type="entry name" value="HTH PSQ-TYPE DOMAIN-CONTAINING PROTEIN"/>
    <property type="match status" value="1"/>
</dbReference>
<comment type="caution">
    <text evidence="1">The sequence shown here is derived from an EMBL/GenBank/DDBJ whole genome shotgun (WGS) entry which is preliminary data.</text>
</comment>
<keyword evidence="2" id="KW-1185">Reference proteome</keyword>
<reference evidence="1 2" key="1">
    <citation type="submission" date="2023-02" db="EMBL/GenBank/DDBJ databases">
        <title>LHISI_Scaffold_Assembly.</title>
        <authorList>
            <person name="Stuart O.P."/>
            <person name="Cleave R."/>
            <person name="Magrath M.J.L."/>
            <person name="Mikheyev A.S."/>
        </authorList>
    </citation>
    <scope>NUCLEOTIDE SEQUENCE [LARGE SCALE GENOMIC DNA]</scope>
    <source>
        <strain evidence="1">Daus_M_001</strain>
        <tissue evidence="1">Leg muscle</tissue>
    </source>
</reference>